<name>A0A7Z0WSN2_9PSEU</name>
<dbReference type="Gene3D" id="3.40.50.980">
    <property type="match status" value="2"/>
</dbReference>
<feature type="domain" description="Carrier" evidence="5">
    <location>
        <begin position="1504"/>
        <end position="1579"/>
    </location>
</feature>
<dbReference type="GO" id="GO:0044550">
    <property type="term" value="P:secondary metabolite biosynthetic process"/>
    <property type="evidence" value="ECO:0007669"/>
    <property type="project" value="UniProtKB-ARBA"/>
</dbReference>
<dbReference type="CDD" id="cd17651">
    <property type="entry name" value="A_NRPS_VisG_like"/>
    <property type="match status" value="1"/>
</dbReference>
<dbReference type="InterPro" id="IPR020845">
    <property type="entry name" value="AMP-binding_CS"/>
</dbReference>
<dbReference type="InterPro" id="IPR029058">
    <property type="entry name" value="AB_hydrolase_fold"/>
</dbReference>
<evidence type="ECO:0000256" key="4">
    <source>
        <dbReference type="ARBA" id="ARBA00022553"/>
    </source>
</evidence>
<dbReference type="InterPro" id="IPR006162">
    <property type="entry name" value="Ppantetheine_attach_site"/>
</dbReference>
<dbReference type="Gene3D" id="3.30.559.10">
    <property type="entry name" value="Chloramphenicol acetyltransferase-like domain"/>
    <property type="match status" value="1"/>
</dbReference>
<dbReference type="SMART" id="SM00823">
    <property type="entry name" value="PKS_PP"/>
    <property type="match status" value="2"/>
</dbReference>
<organism evidence="6 7">
    <name type="scientific">Actinophytocola xinjiangensis</name>
    <dbReference type="NCBI Taxonomy" id="485602"/>
    <lineage>
        <taxon>Bacteria</taxon>
        <taxon>Bacillati</taxon>
        <taxon>Actinomycetota</taxon>
        <taxon>Actinomycetes</taxon>
        <taxon>Pseudonocardiales</taxon>
        <taxon>Pseudonocardiaceae</taxon>
    </lineage>
</organism>
<dbReference type="InterPro" id="IPR023213">
    <property type="entry name" value="CAT-like_dom_sf"/>
</dbReference>
<keyword evidence="4" id="KW-0597">Phosphoprotein</keyword>
<accession>A0A7Z0WSN2</accession>
<dbReference type="Proteomes" id="UP000185696">
    <property type="component" value="Unassembled WGS sequence"/>
</dbReference>
<dbReference type="SUPFAM" id="SSF52777">
    <property type="entry name" value="CoA-dependent acyltransferases"/>
    <property type="match status" value="2"/>
</dbReference>
<proteinExistence type="inferred from homology"/>
<dbReference type="FunFam" id="2.30.38.10:FF:000001">
    <property type="entry name" value="Non-ribosomal peptide synthetase PvdI"/>
    <property type="match status" value="1"/>
</dbReference>
<dbReference type="GO" id="GO:0031177">
    <property type="term" value="F:phosphopantetheine binding"/>
    <property type="evidence" value="ECO:0007669"/>
    <property type="project" value="InterPro"/>
</dbReference>
<dbReference type="FunFam" id="3.40.50.980:FF:000001">
    <property type="entry name" value="Non-ribosomal peptide synthetase"/>
    <property type="match status" value="1"/>
</dbReference>
<evidence type="ECO:0000256" key="1">
    <source>
        <dbReference type="ARBA" id="ARBA00001957"/>
    </source>
</evidence>
<comment type="similarity">
    <text evidence="2">Belongs to the ATP-dependent AMP-binding enzyme family.</text>
</comment>
<comment type="caution">
    <text evidence="6">The sequence shown here is derived from an EMBL/GenBank/DDBJ whole genome shotgun (WGS) entry which is preliminary data.</text>
</comment>
<dbReference type="Pfam" id="PF00550">
    <property type="entry name" value="PP-binding"/>
    <property type="match status" value="2"/>
</dbReference>
<dbReference type="Gene3D" id="3.40.50.1820">
    <property type="entry name" value="alpha/beta hydrolase"/>
    <property type="match status" value="1"/>
</dbReference>
<dbReference type="Pfam" id="PF00501">
    <property type="entry name" value="AMP-binding"/>
    <property type="match status" value="3"/>
</dbReference>
<comment type="cofactor">
    <cofactor evidence="1">
        <name>pantetheine 4'-phosphate</name>
        <dbReference type="ChEBI" id="CHEBI:47942"/>
    </cofactor>
</comment>
<dbReference type="FunFam" id="3.30.300.30:FF:000010">
    <property type="entry name" value="Enterobactin synthetase component F"/>
    <property type="match status" value="1"/>
</dbReference>
<evidence type="ECO:0000313" key="6">
    <source>
        <dbReference type="EMBL" id="OLF13997.1"/>
    </source>
</evidence>
<dbReference type="Gene3D" id="2.30.38.10">
    <property type="entry name" value="Luciferase, Domain 3"/>
    <property type="match status" value="1"/>
</dbReference>
<sequence>MTSLFDAFQAQARRTPDGIAVECAGELTTYAALAARADALAARLVRSGAGPDTLVALSLPRSTDLVVALLAVTGAGAAYVPLDPAHPAARNRLILDQARPVTVLDRVPPDGPTGFVAVPPAEETLAYVLFTSGSTGVPKGVAVTHGNLGALLRGFAERLPLSTQDQMLAVTTVGFDIAGLELFGPLLAGARVVLATADEQRDPVRLARILRRGDITVAQATPPLWQAILETGEADLRGVRVVTGGEALREKLAAGLLAGAHTVINGYGPTEATVYATAATVHTAGDAVSIGTPVPGTTAHVLDDALRPTDTGELYLGGAGIARGYLGRPDLTAQRFVADPFGPPGARLYRTGDLVRRRAGGDLEYLGRTDSQVKIRGFRVEPGEVEAVASTLPGVRAAAVVAHEDDLGGRRLVLHAVLDGDTGDLRARLATLLPDHLVPSAVVGHDRLPLTPTGKIDRAALPAPDFGRPAGDALPSGVREEALGALFAEVLGVDRVGAEDGFLDLGGHSLMATRLLGRLRADLGLELTVGEFFAAPTVRAVARRARPAPPLPAPVRHPDRDRVPLSHSQRRLWFLNQLEERGATYTIPLTLHLRGPLDVDALRAALADVVERHESLRTVFPQSESGEPWQRVLSGVVPALPVVHGDTAFPREGVDLATQIPFRAELVVLGRDDHLLHLALHHIAGDGWSLTPLVTDLLAAYAARRSGNPPDLAPLPVRYTDVTLWQRDRDHTAGLDHWRAVLAGLPEQLDLPYDRPRPARASYRGDTVTVTVDAATHDALAALARAEGATVFMAVHAVLAALLTRLGAGTDIPVGTPVAGRDDDALAGLVGFFVNTVVLRADTSGDPAFRALLARVREVDLDALRHRQVPFELLVEALNPARSLARHPLFQVLLVAQHPGTPFAAPGLEVRASEPSLGVAKFDLSFSLTENPGAGIEVVVEFATDVFDRATAERIAGYFLRLLRAAVAEPDRPVGALDMMTAAERRQVLAGWNATTHPVLDRTLPDLLAAQAARTPDAVAVRYEDESVSYADLDARSNRMARLLAGRGVGPETVVALAAPRSVAMLVGMLGVVKAGAAYLPVDPDYPDERVAFMLADSDPVGVLTTAGGTLLLDGQPCDLATHSPAPVTDADRVRPLRPDHPVYVIYTSGSTGRPKGVVLPARAMVNLLAWHATVMGGGVGVTTAQFASLSFDAAAQEIFSALTSGKTLAVPREDVRKDTQRLVRWLAGLRVNELFAPTPVVEGIGEAARELGLDLPDLTDIAQAGEALTFHRAVRDFCAARRVHNYYGPTETHVVTGLTVAAETVERGDTPSIGGPIWNTRCYVLDPALRPVPVGVSGELYLAGRQNARGYLRRPGLTAQRFVADPYAGPGELMYRTGDLARWRPDGTLDFLGRRDFQVKIRGFRVELGEIEVALSRRPEVARVVVVAREDRPGDRRLVAYVVPAGVRPDPTALRRAVATVLPEYMVPAAVVVLDTFPLTPNGKLDRAALPAPDYTQVSRAVPPSGEREHTLARLFADILGVPAVGADDNFFELGGHSLLATRLINRIRTETRCEVTIIDLFDSPTVQGIAQRLREPARPRPTLRRRR</sequence>
<protein>
    <recommendedName>
        <fullName evidence="5">Carrier domain-containing protein</fullName>
    </recommendedName>
</protein>
<dbReference type="InterPro" id="IPR025110">
    <property type="entry name" value="AMP-bd_C"/>
</dbReference>
<dbReference type="InterPro" id="IPR020806">
    <property type="entry name" value="PKS_PP-bd"/>
</dbReference>
<dbReference type="InterPro" id="IPR000873">
    <property type="entry name" value="AMP-dep_synth/lig_dom"/>
</dbReference>
<dbReference type="Gene3D" id="3.30.559.30">
    <property type="entry name" value="Nonribosomal peptide synthetase, condensation domain"/>
    <property type="match status" value="1"/>
</dbReference>
<dbReference type="NCBIfam" id="TIGR01733">
    <property type="entry name" value="AA-adenyl-dom"/>
    <property type="match status" value="2"/>
</dbReference>
<dbReference type="PANTHER" id="PTHR45527">
    <property type="entry name" value="NONRIBOSOMAL PEPTIDE SYNTHETASE"/>
    <property type="match status" value="1"/>
</dbReference>
<evidence type="ECO:0000256" key="2">
    <source>
        <dbReference type="ARBA" id="ARBA00006432"/>
    </source>
</evidence>
<gene>
    <name evidence="6" type="ORF">BLA60_02125</name>
</gene>
<dbReference type="Gene3D" id="3.40.50.12780">
    <property type="entry name" value="N-terminal domain of ligase-like"/>
    <property type="match status" value="1"/>
</dbReference>
<evidence type="ECO:0000313" key="7">
    <source>
        <dbReference type="Proteomes" id="UP000185696"/>
    </source>
</evidence>
<dbReference type="OrthoDB" id="2378856at2"/>
<keyword evidence="3" id="KW-0596">Phosphopantetheine</keyword>
<dbReference type="InterPro" id="IPR009081">
    <property type="entry name" value="PP-bd_ACP"/>
</dbReference>
<evidence type="ECO:0000259" key="5">
    <source>
        <dbReference type="PROSITE" id="PS50075"/>
    </source>
</evidence>
<dbReference type="Gene3D" id="3.30.300.30">
    <property type="match status" value="2"/>
</dbReference>
<dbReference type="Pfam" id="PF00668">
    <property type="entry name" value="Condensation"/>
    <property type="match status" value="1"/>
</dbReference>
<dbReference type="FunFam" id="1.10.1200.10:FF:000005">
    <property type="entry name" value="Nonribosomal peptide synthetase 1"/>
    <property type="match status" value="1"/>
</dbReference>
<dbReference type="GO" id="GO:0008610">
    <property type="term" value="P:lipid biosynthetic process"/>
    <property type="evidence" value="ECO:0007669"/>
    <property type="project" value="UniProtKB-ARBA"/>
</dbReference>
<dbReference type="Gene3D" id="1.10.1200.10">
    <property type="entry name" value="ACP-like"/>
    <property type="match status" value="1"/>
</dbReference>
<dbReference type="PROSITE" id="PS00012">
    <property type="entry name" value="PHOSPHOPANTETHEINE"/>
    <property type="match status" value="2"/>
</dbReference>
<dbReference type="InterPro" id="IPR001242">
    <property type="entry name" value="Condensation_dom"/>
</dbReference>
<dbReference type="InterPro" id="IPR045851">
    <property type="entry name" value="AMP-bd_C_sf"/>
</dbReference>
<dbReference type="SUPFAM" id="SSF56801">
    <property type="entry name" value="Acetyl-CoA synthetase-like"/>
    <property type="match status" value="2"/>
</dbReference>
<keyword evidence="7" id="KW-1185">Reference proteome</keyword>
<dbReference type="RefSeq" id="WP_075130945.1">
    <property type="nucleotide sequence ID" value="NZ_MSIF01000001.1"/>
</dbReference>
<dbReference type="GO" id="GO:0003824">
    <property type="term" value="F:catalytic activity"/>
    <property type="evidence" value="ECO:0007669"/>
    <property type="project" value="InterPro"/>
</dbReference>
<dbReference type="GO" id="GO:0072330">
    <property type="term" value="P:monocarboxylic acid biosynthetic process"/>
    <property type="evidence" value="ECO:0007669"/>
    <property type="project" value="UniProtKB-ARBA"/>
</dbReference>
<dbReference type="GO" id="GO:0043041">
    <property type="term" value="P:amino acid activation for nonribosomal peptide biosynthetic process"/>
    <property type="evidence" value="ECO:0007669"/>
    <property type="project" value="TreeGrafter"/>
</dbReference>
<dbReference type="SUPFAM" id="SSF47336">
    <property type="entry name" value="ACP-like"/>
    <property type="match status" value="2"/>
</dbReference>
<dbReference type="PROSITE" id="PS00455">
    <property type="entry name" value="AMP_BINDING"/>
    <property type="match status" value="2"/>
</dbReference>
<dbReference type="InterPro" id="IPR036736">
    <property type="entry name" value="ACP-like_sf"/>
</dbReference>
<evidence type="ECO:0000256" key="3">
    <source>
        <dbReference type="ARBA" id="ARBA00022450"/>
    </source>
</evidence>
<dbReference type="GO" id="GO:0005829">
    <property type="term" value="C:cytosol"/>
    <property type="evidence" value="ECO:0007669"/>
    <property type="project" value="TreeGrafter"/>
</dbReference>
<reference evidence="6 7" key="1">
    <citation type="submission" date="2016-12" db="EMBL/GenBank/DDBJ databases">
        <title>The draft genome sequence of Actinophytocola xinjiangensis.</title>
        <authorList>
            <person name="Wang W."/>
            <person name="Yuan L."/>
        </authorList>
    </citation>
    <scope>NUCLEOTIDE SEQUENCE [LARGE SCALE GENOMIC DNA]</scope>
    <source>
        <strain evidence="6 7">CGMCC 4.4663</strain>
    </source>
</reference>
<dbReference type="EMBL" id="MSIF01000001">
    <property type="protein sequence ID" value="OLF13997.1"/>
    <property type="molecule type" value="Genomic_DNA"/>
</dbReference>
<feature type="domain" description="Carrier" evidence="5">
    <location>
        <begin position="474"/>
        <end position="549"/>
    </location>
</feature>
<dbReference type="FunFam" id="1.10.1200.10:FF:000016">
    <property type="entry name" value="Non-ribosomal peptide synthase"/>
    <property type="match status" value="1"/>
</dbReference>
<dbReference type="InterPro" id="IPR010071">
    <property type="entry name" value="AA_adenyl_dom"/>
</dbReference>
<dbReference type="CDD" id="cd05930">
    <property type="entry name" value="A_NRPS"/>
    <property type="match status" value="1"/>
</dbReference>
<dbReference type="PROSITE" id="PS50075">
    <property type="entry name" value="CARRIER"/>
    <property type="match status" value="2"/>
</dbReference>
<dbReference type="InterPro" id="IPR042099">
    <property type="entry name" value="ANL_N_sf"/>
</dbReference>
<dbReference type="FunFam" id="3.40.50.12780:FF:000012">
    <property type="entry name" value="Non-ribosomal peptide synthetase"/>
    <property type="match status" value="1"/>
</dbReference>
<dbReference type="Pfam" id="PF13193">
    <property type="entry name" value="AMP-binding_C"/>
    <property type="match status" value="2"/>
</dbReference>
<dbReference type="PANTHER" id="PTHR45527:SF1">
    <property type="entry name" value="FATTY ACID SYNTHASE"/>
    <property type="match status" value="1"/>
</dbReference>
<dbReference type="CDD" id="cd19540">
    <property type="entry name" value="LCL_NRPS-like"/>
    <property type="match status" value="1"/>
</dbReference>